<dbReference type="Pfam" id="PF12277">
    <property type="entry name" value="DUF3618"/>
    <property type="match status" value="1"/>
</dbReference>
<feature type="transmembrane region" description="Helical" evidence="1">
    <location>
        <begin position="63"/>
        <end position="82"/>
    </location>
</feature>
<sequence>MNIPTDPEALRYDRDLTRAELGRTIEALSHKLDVPARTRDRLRRGTHAAQDNADRATQVAKQVPLPAFGLVLVAVVAMIWVLRKRSS</sequence>
<organism evidence="2 3">
    <name type="scientific">Nocardia vermiculata</name>
    <dbReference type="NCBI Taxonomy" id="257274"/>
    <lineage>
        <taxon>Bacteria</taxon>
        <taxon>Bacillati</taxon>
        <taxon>Actinomycetota</taxon>
        <taxon>Actinomycetes</taxon>
        <taxon>Mycobacteriales</taxon>
        <taxon>Nocardiaceae</taxon>
        <taxon>Nocardia</taxon>
    </lineage>
</organism>
<name>A0A846Y4E2_9NOCA</name>
<reference evidence="2 3" key="1">
    <citation type="submission" date="2020-04" db="EMBL/GenBank/DDBJ databases">
        <title>MicrobeNet Type strains.</title>
        <authorList>
            <person name="Nicholson A.C."/>
        </authorList>
    </citation>
    <scope>NUCLEOTIDE SEQUENCE [LARGE SCALE GENOMIC DNA]</scope>
    <source>
        <strain evidence="2 3">JCM 12354</strain>
    </source>
</reference>
<evidence type="ECO:0000313" key="3">
    <source>
        <dbReference type="Proteomes" id="UP000565711"/>
    </source>
</evidence>
<keyword evidence="1" id="KW-1133">Transmembrane helix</keyword>
<keyword evidence="3" id="KW-1185">Reference proteome</keyword>
<proteinExistence type="predicted"/>
<comment type="caution">
    <text evidence="2">The sequence shown here is derived from an EMBL/GenBank/DDBJ whole genome shotgun (WGS) entry which is preliminary data.</text>
</comment>
<dbReference type="InterPro" id="IPR022062">
    <property type="entry name" value="DUF3618"/>
</dbReference>
<keyword evidence="1" id="KW-0472">Membrane</keyword>
<dbReference type="RefSeq" id="WP_067874323.1">
    <property type="nucleotide sequence ID" value="NZ_JAAXOP010000013.1"/>
</dbReference>
<accession>A0A846Y4E2</accession>
<keyword evidence="1" id="KW-0812">Transmembrane</keyword>
<dbReference type="AlphaFoldDB" id="A0A846Y4E2"/>
<protein>
    <submittedName>
        <fullName evidence="2">DUF3618 domain-containing protein</fullName>
    </submittedName>
</protein>
<gene>
    <name evidence="2" type="ORF">HGA08_21195</name>
</gene>
<evidence type="ECO:0000256" key="1">
    <source>
        <dbReference type="SAM" id="Phobius"/>
    </source>
</evidence>
<evidence type="ECO:0000313" key="2">
    <source>
        <dbReference type="EMBL" id="NKY52724.1"/>
    </source>
</evidence>
<dbReference type="EMBL" id="JAAXOP010000013">
    <property type="protein sequence ID" value="NKY52724.1"/>
    <property type="molecule type" value="Genomic_DNA"/>
</dbReference>
<dbReference type="Proteomes" id="UP000565711">
    <property type="component" value="Unassembled WGS sequence"/>
</dbReference>